<dbReference type="Gene3D" id="3.40.50.10540">
    <property type="entry name" value="Crotonobetainyl-coa:carnitine coa-transferase, domain 1"/>
    <property type="match status" value="1"/>
</dbReference>
<accession>A0A3B0S7I4</accession>
<proteinExistence type="predicted"/>
<protein>
    <submittedName>
        <fullName evidence="2">CAIB/BAIF family protein</fullName>
    </submittedName>
</protein>
<name>A0A3B0S7I4_9ZZZZ</name>
<dbReference type="PANTHER" id="PTHR48207:SF3">
    <property type="entry name" value="SUCCINATE--HYDROXYMETHYLGLUTARATE COA-TRANSFERASE"/>
    <property type="match status" value="1"/>
</dbReference>
<dbReference type="SUPFAM" id="SSF89796">
    <property type="entry name" value="CoA-transferase family III (CaiB/BaiF)"/>
    <property type="match status" value="1"/>
</dbReference>
<dbReference type="AlphaFoldDB" id="A0A3B0S7I4"/>
<dbReference type="Gene3D" id="3.30.1540.10">
    <property type="entry name" value="formyl-coa transferase, domain 3"/>
    <property type="match status" value="1"/>
</dbReference>
<evidence type="ECO:0000256" key="1">
    <source>
        <dbReference type="ARBA" id="ARBA00022679"/>
    </source>
</evidence>
<dbReference type="InterPro" id="IPR023606">
    <property type="entry name" value="CoA-Trfase_III_dom_1_sf"/>
</dbReference>
<sequence length="402" mass="44411">MKQKTVLSLEQALSLPSATLRFAQLGWRVIRIEATPTGRGLPGDPNRYIGKNIIEDGDDRRSYFMAPNVGKETIALNLKEAEGRAALHRIIRELDVDIFCCNTLPARYEQMGIDYESLSAIKPDLIWAGISAMGPDYPGVPGYDPAIQAMSGFMEVTGQEDGPPTLSGIPLIDLKAGDEVYAGVMLALAERAESGRGKRMDISMLQVAASWLITTLPLLDFDCDKSEITRCGNEHRKFIPTNAYPTKDGFVYLAIGNDVQWQRMTEIPKFKSLANETRKTNEGRHLERQSLYVDIGALTSKYTTDELVDDFMAATIPHARINDIPQVATLDAISHKLTTTRLPDGRKIRMQPMAVDVAGAVTELSFPPRYGADTEKVMREAGFNADDCARLQESGVIYCTSE</sequence>
<dbReference type="GO" id="GO:0008410">
    <property type="term" value="F:CoA-transferase activity"/>
    <property type="evidence" value="ECO:0007669"/>
    <property type="project" value="TreeGrafter"/>
</dbReference>
<dbReference type="InterPro" id="IPR003673">
    <property type="entry name" value="CoA-Trfase_fam_III"/>
</dbReference>
<keyword evidence="1" id="KW-0808">Transferase</keyword>
<dbReference type="PANTHER" id="PTHR48207">
    <property type="entry name" value="SUCCINATE--HYDROXYMETHYLGLUTARATE COA-TRANSFERASE"/>
    <property type="match status" value="1"/>
</dbReference>
<dbReference type="InterPro" id="IPR050483">
    <property type="entry name" value="CoA-transferase_III_domain"/>
</dbReference>
<dbReference type="Pfam" id="PF02515">
    <property type="entry name" value="CoA_transf_3"/>
    <property type="match status" value="1"/>
</dbReference>
<organism evidence="2">
    <name type="scientific">hydrothermal vent metagenome</name>
    <dbReference type="NCBI Taxonomy" id="652676"/>
    <lineage>
        <taxon>unclassified sequences</taxon>
        <taxon>metagenomes</taxon>
        <taxon>ecological metagenomes</taxon>
    </lineage>
</organism>
<dbReference type="InterPro" id="IPR044855">
    <property type="entry name" value="CoA-Trfase_III_dom3_sf"/>
</dbReference>
<gene>
    <name evidence="2" type="ORF">MNBD_ALPHA01-822</name>
</gene>
<evidence type="ECO:0000313" key="2">
    <source>
        <dbReference type="EMBL" id="VAW00938.1"/>
    </source>
</evidence>
<dbReference type="EMBL" id="UOEJ01000139">
    <property type="protein sequence ID" value="VAW00938.1"/>
    <property type="molecule type" value="Genomic_DNA"/>
</dbReference>
<reference evidence="2" key="1">
    <citation type="submission" date="2018-06" db="EMBL/GenBank/DDBJ databases">
        <authorList>
            <person name="Zhirakovskaya E."/>
        </authorList>
    </citation>
    <scope>NUCLEOTIDE SEQUENCE</scope>
</reference>